<sequence>MLNAIKSFFEKSGKMPADIKAATCGLTEADRAALLEDMRHADALEPGLGEDLARYIITGTPETVMLRLEAHLKASREAVLERMAAEPFFYGPYDASTAEKQRLEAIWKQRVAPRAHMMLTPEGWDEPAILRFAQIVLSVEAHPRYRHGSGGKLPDILKGYFELVDRFAGQSDMRDLVTGRFAKTGPLTVERMLGLIACYDLPPARFLEVLYPDGMYERWRGKSVWLELPDLVDVLRRQPEIVGEGLAFLDAKARQDLMREVLRLGLAREGEGSEAYREIAFQMAGDGSAVVRQAAVAVLREIGVGPIRHRIDAALAEKKPAVRKPAVMLLAALGTDEARDVLAAHQPNETSKPLIKEIETALVLRETLQPAGAAEASEPPEDGPQGYHTFDGRLIAAPPAEESDVPSVPADLEEEFRTVFADADAAARAEHDALPPPDPQSKHTRKPYESPFKAEDPALVMTILRGGSIDERSRRHVRYLLQDPFNWNLSKSRKNYQQALRRIWARPDVSLEALTRVGIVTSNDYDHYQTLVLSWLCEHYANSQDLLERVERLNHGADLRRVFAEIERRGINMRQAVETILEKAYILHSGDQQLENPTIWAAFIPYLDILTKQLERGKASRYDERYESNTLRLLELFPELPGRLLAPVLSRAFDSDRQIKARARLLLGRLSGLTPILARSLADGKAKMRMDVARWLGERGETDAIEPLKVAVAKEADVSAKAAMIAALARLGYDISEYFSRNALIEEAEAGLAKTKVDYSELFDVDNLPILHWADGETVDPLVVRWWFARSHKLKQPGGDPLLHMAMKRLRRSDAEALGRSVFTAWIAFDTQRASAEEADAIAARDAPQRAASMQRYYKDYTEADAYAQIRSEVLNKLAFSAQPHRGLLALTRFMPPVEMARIGRRYLKDFGKRSNQARSILEAMAANPEPAIIQALLDVSKRHRQPGGRRLAGELVDRIAEDKEWTREELADRVVPTAGVDETGRLDLSFGERAYFAQVVLDKKAELALQLFNPEGKPVSSLPSIKASDAPAPKPRGEGGGPDGDETEDEATQLKGAKATLSASRKELKETIVNQKARLFDAMCVERRWPVLDFQAFILDHPVLKRLAERLVFEGRDAKGEIVALFRPMEDGSLTDVEDEPVDLSDFAEISIAHRMTVGEAAAKAWTEHFDDYEVVPLFSQFSRIAPTFEGEDAHRTAITDRRGHMIEALKLRSVADKLGWRRGSVEDGGAFTVYERHFPARKMAAIIDFSGDFIGTDADFAPNAALDQLRFVPMRGEDALAYSKEIALGSVPKVMLAEALGDYHAMAEAGTGFDADWEKKVW</sequence>
<feature type="region of interest" description="Disordered" evidence="1">
    <location>
        <begin position="1019"/>
        <end position="1054"/>
    </location>
</feature>
<comment type="caution">
    <text evidence="3">The sequence shown here is derived from an EMBL/GenBank/DDBJ whole genome shotgun (WGS) entry which is preliminary data.</text>
</comment>
<dbReference type="OrthoDB" id="8859114at2"/>
<evidence type="ECO:0000313" key="3">
    <source>
        <dbReference type="EMBL" id="RFC66000.1"/>
    </source>
</evidence>
<keyword evidence="4" id="KW-1185">Reference proteome</keyword>
<dbReference type="RefSeq" id="WP_116681250.1">
    <property type="nucleotide sequence ID" value="NZ_QURL01000001.1"/>
</dbReference>
<gene>
    <name evidence="3" type="ORF">DYI37_00505</name>
</gene>
<dbReference type="Gene3D" id="1.25.10.10">
    <property type="entry name" value="Leucine-rich Repeat Variant"/>
    <property type="match status" value="1"/>
</dbReference>
<feature type="region of interest" description="Disordered" evidence="1">
    <location>
        <begin position="371"/>
        <end position="391"/>
    </location>
</feature>
<dbReference type="InterPro" id="IPR016024">
    <property type="entry name" value="ARM-type_fold"/>
</dbReference>
<feature type="domain" description="DUF4132" evidence="2">
    <location>
        <begin position="1051"/>
        <end position="1222"/>
    </location>
</feature>
<evidence type="ECO:0000256" key="1">
    <source>
        <dbReference type="SAM" id="MobiDB-lite"/>
    </source>
</evidence>
<feature type="region of interest" description="Disordered" evidence="1">
    <location>
        <begin position="431"/>
        <end position="451"/>
    </location>
</feature>
<dbReference type="InterPro" id="IPR004155">
    <property type="entry name" value="PBS_lyase_HEAT"/>
</dbReference>
<accession>A0A371X9U8</accession>
<reference evidence="3 4" key="1">
    <citation type="submission" date="2018-08" db="EMBL/GenBank/DDBJ databases">
        <title>Fulvimarina sp. 85, whole genome shotgun sequence.</title>
        <authorList>
            <person name="Tuo L."/>
        </authorList>
    </citation>
    <scope>NUCLEOTIDE SEQUENCE [LARGE SCALE GENOMIC DNA]</scope>
    <source>
        <strain evidence="3 4">85</strain>
    </source>
</reference>
<dbReference type="InterPro" id="IPR025406">
    <property type="entry name" value="DUF4132"/>
</dbReference>
<dbReference type="SMART" id="SM00567">
    <property type="entry name" value="EZ_HEAT"/>
    <property type="match status" value="3"/>
</dbReference>
<protein>
    <submittedName>
        <fullName evidence="3">DUF4132 domain-containing protein</fullName>
    </submittedName>
</protein>
<evidence type="ECO:0000259" key="2">
    <source>
        <dbReference type="Pfam" id="PF13569"/>
    </source>
</evidence>
<organism evidence="3 4">
    <name type="scientific">Fulvimarina endophytica</name>
    <dbReference type="NCBI Taxonomy" id="2293836"/>
    <lineage>
        <taxon>Bacteria</taxon>
        <taxon>Pseudomonadati</taxon>
        <taxon>Pseudomonadota</taxon>
        <taxon>Alphaproteobacteria</taxon>
        <taxon>Hyphomicrobiales</taxon>
        <taxon>Aurantimonadaceae</taxon>
        <taxon>Fulvimarina</taxon>
    </lineage>
</organism>
<dbReference type="SUPFAM" id="SSF48371">
    <property type="entry name" value="ARM repeat"/>
    <property type="match status" value="2"/>
</dbReference>
<dbReference type="Proteomes" id="UP000264310">
    <property type="component" value="Unassembled WGS sequence"/>
</dbReference>
<name>A0A371X9U8_9HYPH</name>
<proteinExistence type="predicted"/>
<evidence type="ECO:0000313" key="4">
    <source>
        <dbReference type="Proteomes" id="UP000264310"/>
    </source>
</evidence>
<dbReference type="EMBL" id="QURL01000001">
    <property type="protein sequence ID" value="RFC66000.1"/>
    <property type="molecule type" value="Genomic_DNA"/>
</dbReference>
<dbReference type="Pfam" id="PF13569">
    <property type="entry name" value="DUF4132"/>
    <property type="match status" value="1"/>
</dbReference>
<dbReference type="InterPro" id="IPR011989">
    <property type="entry name" value="ARM-like"/>
</dbReference>